<dbReference type="AlphaFoldDB" id="A0A3E0E8T1"/>
<dbReference type="Proteomes" id="UP000256405">
    <property type="component" value="Unassembled WGS sequence"/>
</dbReference>
<keyword evidence="3" id="KW-1185">Reference proteome</keyword>
<dbReference type="EMBL" id="QUNF01000001">
    <property type="protein sequence ID" value="REG94664.1"/>
    <property type="molecule type" value="Genomic_DNA"/>
</dbReference>
<evidence type="ECO:0000313" key="3">
    <source>
        <dbReference type="Proteomes" id="UP000256405"/>
    </source>
</evidence>
<name>A0A3E0E8T1_9BACT</name>
<feature type="signal peptide" evidence="1">
    <location>
        <begin position="1"/>
        <end position="24"/>
    </location>
</feature>
<evidence type="ECO:0000313" key="2">
    <source>
        <dbReference type="EMBL" id="REG94664.1"/>
    </source>
</evidence>
<accession>A0A3E0E8T1</accession>
<dbReference type="RefSeq" id="WP_086542038.1">
    <property type="nucleotide sequence ID" value="NZ_MSSW01000040.1"/>
</dbReference>
<dbReference type="PROSITE" id="PS51257">
    <property type="entry name" value="PROKAR_LIPOPROTEIN"/>
    <property type="match status" value="1"/>
</dbReference>
<gene>
    <name evidence="2" type="ORF">C8N25_101500</name>
</gene>
<comment type="caution">
    <text evidence="2">The sequence shown here is derived from an EMBL/GenBank/DDBJ whole genome shotgun (WGS) entry which is preliminary data.</text>
</comment>
<evidence type="ECO:0000256" key="1">
    <source>
        <dbReference type="SAM" id="SignalP"/>
    </source>
</evidence>
<proteinExistence type="predicted"/>
<organism evidence="2 3">
    <name type="scientific">Algoriphagus antarcticus</name>
    <dbReference type="NCBI Taxonomy" id="238540"/>
    <lineage>
        <taxon>Bacteria</taxon>
        <taxon>Pseudomonadati</taxon>
        <taxon>Bacteroidota</taxon>
        <taxon>Cytophagia</taxon>
        <taxon>Cytophagales</taxon>
        <taxon>Cyclobacteriaceae</taxon>
        <taxon>Algoriphagus</taxon>
    </lineage>
</organism>
<feature type="chain" id="PRO_5017767263" evidence="1">
    <location>
        <begin position="25"/>
        <end position="124"/>
    </location>
</feature>
<dbReference type="OrthoDB" id="827943at2"/>
<sequence length="124" mass="13782">MKNLVSLFALIIAFSLLASCKAYRNPNNLNPKYPIKSPELADKIPGLQNLLVGDQLKITGIDKSVKFLVYSGVGKGISQEIYGKIKVENLVSLNTSLSPWIKLILSRSNEKVLELLWLGLLDWV</sequence>
<protein>
    <submittedName>
        <fullName evidence="2">Uncharacterized protein</fullName>
    </submittedName>
</protein>
<reference evidence="2 3" key="1">
    <citation type="submission" date="2018-08" db="EMBL/GenBank/DDBJ databases">
        <title>Genomic Encyclopedia of Archaeal and Bacterial Type Strains, Phase II (KMG-II): from individual species to whole genera.</title>
        <authorList>
            <person name="Goeker M."/>
        </authorList>
    </citation>
    <scope>NUCLEOTIDE SEQUENCE [LARGE SCALE GENOMIC DNA]</scope>
    <source>
        <strain evidence="2 3">DSM 15986</strain>
    </source>
</reference>
<keyword evidence="1" id="KW-0732">Signal</keyword>